<feature type="transmembrane region" description="Helical" evidence="2">
    <location>
        <begin position="100"/>
        <end position="121"/>
    </location>
</feature>
<evidence type="ECO:0008006" key="5">
    <source>
        <dbReference type="Google" id="ProtNLM"/>
    </source>
</evidence>
<reference evidence="3" key="1">
    <citation type="submission" date="2021-03" db="EMBL/GenBank/DDBJ databases">
        <authorList>
            <person name="Tagirdzhanova G."/>
        </authorList>
    </citation>
    <scope>NUCLEOTIDE SEQUENCE</scope>
</reference>
<dbReference type="GO" id="GO:0006888">
    <property type="term" value="P:endoplasmic reticulum to Golgi vesicle-mediated transport"/>
    <property type="evidence" value="ECO:0007669"/>
    <property type="project" value="TreeGrafter"/>
</dbReference>
<dbReference type="Pfam" id="PF08229">
    <property type="entry name" value="SHR3_chaperone"/>
    <property type="match status" value="1"/>
</dbReference>
<dbReference type="PANTHER" id="PTHR28228">
    <property type="entry name" value="SECRETORY COMPONENT PROTEIN SHR3"/>
    <property type="match status" value="1"/>
</dbReference>
<protein>
    <recommendedName>
        <fullName evidence="5">Shr3 amino acid permease chaperone</fullName>
    </recommendedName>
</protein>
<sequence length="252" mass="27289">METRVAPSGTKNAFGMDIGGQTFLKPPTPASPGRSSFATFLILCPTSFFLGILYSQFPYDYPILWAAPTIEGVDAVGVNFNQSLDTLENHMKILLASPPLIPRILHIVIATGLLGFFIKLLRPTESNLLFDGASLALYVVGIVVYITNIVKGMRMASSGIYATPDEKVRDDLHPFTPAFEGTGIGRSDSLRVLSASHTILALVLMGILVLQAGQWYAERKERQDIEEQAKSASGKSRGSGNGSVQSKEKKRA</sequence>
<dbReference type="Proteomes" id="UP000664169">
    <property type="component" value="Unassembled WGS sequence"/>
</dbReference>
<dbReference type="AlphaFoldDB" id="A0A8H3F6T6"/>
<proteinExistence type="predicted"/>
<dbReference type="GO" id="GO:0005789">
    <property type="term" value="C:endoplasmic reticulum membrane"/>
    <property type="evidence" value="ECO:0007669"/>
    <property type="project" value="TreeGrafter"/>
</dbReference>
<evidence type="ECO:0000313" key="3">
    <source>
        <dbReference type="EMBL" id="CAF9915351.1"/>
    </source>
</evidence>
<keyword evidence="4" id="KW-1185">Reference proteome</keyword>
<gene>
    <name evidence="3" type="ORF">GOMPHAMPRED_000714</name>
</gene>
<keyword evidence="2" id="KW-0812">Transmembrane</keyword>
<dbReference type="InterPro" id="IPR013248">
    <property type="entry name" value="Psh3/Shr3"/>
</dbReference>
<evidence type="ECO:0000313" key="4">
    <source>
        <dbReference type="Proteomes" id="UP000664169"/>
    </source>
</evidence>
<dbReference type="PANTHER" id="PTHR28228:SF1">
    <property type="entry name" value="SECRETORY COMPONENT PROTEIN SHR3"/>
    <property type="match status" value="1"/>
</dbReference>
<feature type="transmembrane region" description="Helical" evidence="2">
    <location>
        <begin position="199"/>
        <end position="217"/>
    </location>
</feature>
<keyword evidence="2" id="KW-0472">Membrane</keyword>
<name>A0A8H3F6T6_9LECA</name>
<evidence type="ECO:0000256" key="1">
    <source>
        <dbReference type="SAM" id="MobiDB-lite"/>
    </source>
</evidence>
<organism evidence="3 4">
    <name type="scientific">Gomphillus americanus</name>
    <dbReference type="NCBI Taxonomy" id="1940652"/>
    <lineage>
        <taxon>Eukaryota</taxon>
        <taxon>Fungi</taxon>
        <taxon>Dikarya</taxon>
        <taxon>Ascomycota</taxon>
        <taxon>Pezizomycotina</taxon>
        <taxon>Lecanoromycetes</taxon>
        <taxon>OSLEUM clade</taxon>
        <taxon>Ostropomycetidae</taxon>
        <taxon>Ostropales</taxon>
        <taxon>Graphidaceae</taxon>
        <taxon>Gomphilloideae</taxon>
        <taxon>Gomphillus</taxon>
    </lineage>
</organism>
<accession>A0A8H3F6T6</accession>
<dbReference type="OrthoDB" id="5229808at2759"/>
<feature type="transmembrane region" description="Helical" evidence="2">
    <location>
        <begin position="37"/>
        <end position="57"/>
    </location>
</feature>
<comment type="caution">
    <text evidence="3">The sequence shown here is derived from an EMBL/GenBank/DDBJ whole genome shotgun (WGS) entry which is preliminary data.</text>
</comment>
<dbReference type="EMBL" id="CAJPDQ010000010">
    <property type="protein sequence ID" value="CAF9915351.1"/>
    <property type="molecule type" value="Genomic_DNA"/>
</dbReference>
<dbReference type="GO" id="GO:0051082">
    <property type="term" value="F:unfolded protein binding"/>
    <property type="evidence" value="ECO:0007669"/>
    <property type="project" value="TreeGrafter"/>
</dbReference>
<keyword evidence="2" id="KW-1133">Transmembrane helix</keyword>
<feature type="transmembrane region" description="Helical" evidence="2">
    <location>
        <begin position="128"/>
        <end position="147"/>
    </location>
</feature>
<evidence type="ECO:0000256" key="2">
    <source>
        <dbReference type="SAM" id="Phobius"/>
    </source>
</evidence>
<feature type="region of interest" description="Disordered" evidence="1">
    <location>
        <begin position="223"/>
        <end position="252"/>
    </location>
</feature>
<dbReference type="SMART" id="SM00786">
    <property type="entry name" value="SHR3_chaperone"/>
    <property type="match status" value="1"/>
</dbReference>